<dbReference type="GO" id="GO:0005615">
    <property type="term" value="C:extracellular space"/>
    <property type="evidence" value="ECO:0007669"/>
    <property type="project" value="TreeGrafter"/>
</dbReference>
<evidence type="ECO:0000313" key="4">
    <source>
        <dbReference type="Proteomes" id="UP001196413"/>
    </source>
</evidence>
<dbReference type="InterPro" id="IPR000782">
    <property type="entry name" value="FAS1_domain"/>
</dbReference>
<name>A0AAD5R7L4_PARTN</name>
<dbReference type="PANTHER" id="PTHR10900:SF77">
    <property type="entry name" value="FI19380P1"/>
    <property type="match status" value="1"/>
</dbReference>
<dbReference type="EMBL" id="JAHQIW010006885">
    <property type="protein sequence ID" value="KAJ1370961.1"/>
    <property type="molecule type" value="Genomic_DNA"/>
</dbReference>
<dbReference type="GO" id="GO:0007155">
    <property type="term" value="P:cell adhesion"/>
    <property type="evidence" value="ECO:0007669"/>
    <property type="project" value="TreeGrafter"/>
</dbReference>
<feature type="domain" description="FAS1" evidence="2">
    <location>
        <begin position="315"/>
        <end position="447"/>
    </location>
</feature>
<dbReference type="GO" id="GO:0031012">
    <property type="term" value="C:extracellular matrix"/>
    <property type="evidence" value="ECO:0007669"/>
    <property type="project" value="TreeGrafter"/>
</dbReference>
<dbReference type="SMART" id="SM00554">
    <property type="entry name" value="FAS1"/>
    <property type="match status" value="2"/>
</dbReference>
<dbReference type="GO" id="GO:0030198">
    <property type="term" value="P:extracellular matrix organization"/>
    <property type="evidence" value="ECO:0007669"/>
    <property type="project" value="TreeGrafter"/>
</dbReference>
<accession>A0AAD5R7L4</accession>
<dbReference type="Proteomes" id="UP001196413">
    <property type="component" value="Unassembled WGS sequence"/>
</dbReference>
<sequence>MIVFKTLLLFLLVSSTSTNCITCSLQHDFDDGSSEEQRLEDSMNSIPRTRSASRVDHTLVNSLARVSDLTSSLFGNFVELANQRKSQMLSNDLPAPLNTRNTTGITRISYLERPHVCTRESTKKRPSPNNVSLKSEKICQRFRDAQKCIDRRTDAKGVVETTRVEECCEGYETRDIFNHGCPIESPTLAMDEVLQRVNSSLWHLAERSDAKSELSKNNITVFASTGKYAKQPNNTTSYILSRIVPGTYRAHDWTDGTVLKTIEGGDLIISHSYDVFGSVINVTKSFVNCIPLNSSSHRTQNGIVHLVNGDLRPASETLYSALKKDPRFASCHKLLSDRLIELLPNNKSFTVFVPSEKVFSSLSESLLNDIKTGQGCTSSFAPSHIVEGSVCSSELSHRRLKSLAGSEIDVHTEIKDGKAVTYVGRARLVAGDICTRNGIVHIIDDVLVGDECTPLK</sequence>
<evidence type="ECO:0000259" key="2">
    <source>
        <dbReference type="PROSITE" id="PS50213"/>
    </source>
</evidence>
<dbReference type="InterPro" id="IPR036378">
    <property type="entry name" value="FAS1_dom_sf"/>
</dbReference>
<feature type="domain" description="FAS1" evidence="2">
    <location>
        <begin position="185"/>
        <end position="311"/>
    </location>
</feature>
<feature type="signal peptide" evidence="1">
    <location>
        <begin position="1"/>
        <end position="18"/>
    </location>
</feature>
<organism evidence="3 4">
    <name type="scientific">Parelaphostrongylus tenuis</name>
    <name type="common">Meningeal worm</name>
    <dbReference type="NCBI Taxonomy" id="148309"/>
    <lineage>
        <taxon>Eukaryota</taxon>
        <taxon>Metazoa</taxon>
        <taxon>Ecdysozoa</taxon>
        <taxon>Nematoda</taxon>
        <taxon>Chromadorea</taxon>
        <taxon>Rhabditida</taxon>
        <taxon>Rhabditina</taxon>
        <taxon>Rhabditomorpha</taxon>
        <taxon>Strongyloidea</taxon>
        <taxon>Metastrongylidae</taxon>
        <taxon>Parelaphostrongylus</taxon>
    </lineage>
</organism>
<evidence type="ECO:0000313" key="3">
    <source>
        <dbReference type="EMBL" id="KAJ1370961.1"/>
    </source>
</evidence>
<evidence type="ECO:0000256" key="1">
    <source>
        <dbReference type="SAM" id="SignalP"/>
    </source>
</evidence>
<reference evidence="3" key="1">
    <citation type="submission" date="2021-06" db="EMBL/GenBank/DDBJ databases">
        <title>Parelaphostrongylus tenuis whole genome reference sequence.</title>
        <authorList>
            <person name="Garwood T.J."/>
            <person name="Larsen P.A."/>
            <person name="Fountain-Jones N.M."/>
            <person name="Garbe J.R."/>
            <person name="Macchietto M.G."/>
            <person name="Kania S.A."/>
            <person name="Gerhold R.W."/>
            <person name="Richards J.E."/>
            <person name="Wolf T.M."/>
        </authorList>
    </citation>
    <scope>NUCLEOTIDE SEQUENCE</scope>
    <source>
        <strain evidence="3">MNPRO001-30</strain>
        <tissue evidence="3">Meninges</tissue>
    </source>
</reference>
<dbReference type="PROSITE" id="PS50213">
    <property type="entry name" value="FAS1"/>
    <property type="match status" value="2"/>
</dbReference>
<dbReference type="Pfam" id="PF02469">
    <property type="entry name" value="Fasciclin"/>
    <property type="match status" value="1"/>
</dbReference>
<dbReference type="SUPFAM" id="SSF82153">
    <property type="entry name" value="FAS1 domain"/>
    <property type="match status" value="2"/>
</dbReference>
<dbReference type="GO" id="GO:0050839">
    <property type="term" value="F:cell adhesion molecule binding"/>
    <property type="evidence" value="ECO:0007669"/>
    <property type="project" value="TreeGrafter"/>
</dbReference>
<keyword evidence="4" id="KW-1185">Reference proteome</keyword>
<dbReference type="PANTHER" id="PTHR10900">
    <property type="entry name" value="PERIOSTIN-RELATED"/>
    <property type="match status" value="1"/>
</dbReference>
<dbReference type="InterPro" id="IPR050904">
    <property type="entry name" value="Adhesion/Biosynth-related"/>
</dbReference>
<feature type="chain" id="PRO_5042279914" description="FAS1 domain-containing protein" evidence="1">
    <location>
        <begin position="19"/>
        <end position="456"/>
    </location>
</feature>
<proteinExistence type="predicted"/>
<comment type="caution">
    <text evidence="3">The sequence shown here is derived from an EMBL/GenBank/DDBJ whole genome shotgun (WGS) entry which is preliminary data.</text>
</comment>
<keyword evidence="1" id="KW-0732">Signal</keyword>
<dbReference type="AlphaFoldDB" id="A0AAD5R7L4"/>
<gene>
    <name evidence="3" type="ORF">KIN20_032804</name>
</gene>
<protein>
    <recommendedName>
        <fullName evidence="2">FAS1 domain-containing protein</fullName>
    </recommendedName>
</protein>
<dbReference type="Gene3D" id="2.30.180.10">
    <property type="entry name" value="FAS1 domain"/>
    <property type="match status" value="2"/>
</dbReference>